<keyword evidence="1" id="KW-1133">Transmembrane helix</keyword>
<reference evidence="2 3" key="1">
    <citation type="submission" date="2020-08" db="EMBL/GenBank/DDBJ databases">
        <title>Sequencing the genomes of 1000 actinobacteria strains.</title>
        <authorList>
            <person name="Klenk H.-P."/>
        </authorList>
    </citation>
    <scope>NUCLEOTIDE SEQUENCE [LARGE SCALE GENOMIC DNA]</scope>
    <source>
        <strain evidence="2 3">DSM 43149</strain>
    </source>
</reference>
<accession>A0A7W7I265</accession>
<dbReference type="Proteomes" id="UP000578112">
    <property type="component" value="Unassembled WGS sequence"/>
</dbReference>
<dbReference type="AlphaFoldDB" id="A0A7W7I265"/>
<feature type="transmembrane region" description="Helical" evidence="1">
    <location>
        <begin position="128"/>
        <end position="146"/>
    </location>
</feature>
<dbReference type="RefSeq" id="WP_184996127.1">
    <property type="nucleotide sequence ID" value="NZ_BOMK01000025.1"/>
</dbReference>
<keyword evidence="1" id="KW-0812">Transmembrane</keyword>
<gene>
    <name evidence="2" type="ORF">BJ971_005556</name>
</gene>
<evidence type="ECO:0000313" key="2">
    <source>
        <dbReference type="EMBL" id="MBB4765000.1"/>
    </source>
</evidence>
<evidence type="ECO:0000256" key="1">
    <source>
        <dbReference type="SAM" id="Phobius"/>
    </source>
</evidence>
<keyword evidence="1" id="KW-0472">Membrane</keyword>
<feature type="transmembrane region" description="Helical" evidence="1">
    <location>
        <begin position="12"/>
        <end position="36"/>
    </location>
</feature>
<comment type="caution">
    <text evidence="2">The sequence shown here is derived from an EMBL/GenBank/DDBJ whole genome shotgun (WGS) entry which is preliminary data.</text>
</comment>
<organism evidence="2 3">
    <name type="scientific">Actinoplanes digitatis</name>
    <dbReference type="NCBI Taxonomy" id="1868"/>
    <lineage>
        <taxon>Bacteria</taxon>
        <taxon>Bacillati</taxon>
        <taxon>Actinomycetota</taxon>
        <taxon>Actinomycetes</taxon>
        <taxon>Micromonosporales</taxon>
        <taxon>Micromonosporaceae</taxon>
        <taxon>Actinoplanes</taxon>
    </lineage>
</organism>
<keyword evidence="3" id="KW-1185">Reference proteome</keyword>
<dbReference type="EMBL" id="JACHNH010000001">
    <property type="protein sequence ID" value="MBB4765000.1"/>
    <property type="molecule type" value="Genomic_DNA"/>
</dbReference>
<feature type="transmembrane region" description="Helical" evidence="1">
    <location>
        <begin position="48"/>
        <end position="67"/>
    </location>
</feature>
<proteinExistence type="predicted"/>
<name>A0A7W7I265_9ACTN</name>
<evidence type="ECO:0000313" key="3">
    <source>
        <dbReference type="Proteomes" id="UP000578112"/>
    </source>
</evidence>
<protein>
    <submittedName>
        <fullName evidence="2">Uncharacterized protein</fullName>
    </submittedName>
</protein>
<sequence length="161" mass="16488">MSQDPFAVPNPVVLFAVVSLSAAGFIALLVYARLTLRRARGPEPAPGAVWRCVAALVAAVALGVYIWGALHLVMDESAADQACKTAVGPAHAGSVDAYRTSLVPLRFGCHVAGKGTVEGAIPSHVNSVLAIAAILAGAMTLIALFVSAHHKSPDQADGKLT</sequence>